<dbReference type="InterPro" id="IPR028082">
    <property type="entry name" value="Peripla_BP_I"/>
</dbReference>
<evidence type="ECO:0000313" key="5">
    <source>
        <dbReference type="EMBL" id="QQP13794.1"/>
    </source>
</evidence>
<reference evidence="5 6" key="1">
    <citation type="submission" date="2020-01" db="EMBL/GenBank/DDBJ databases">
        <authorList>
            <person name="Liu G."/>
            <person name="Liu B."/>
        </authorList>
    </citation>
    <scope>NUCLEOTIDE SEQUENCE [LARGE SCALE GENOMIC DNA]</scope>
    <source>
        <strain evidence="5 6">FJAT-51161</strain>
    </source>
</reference>
<proteinExistence type="inferred from homology"/>
<dbReference type="SUPFAM" id="SSF53822">
    <property type="entry name" value="Periplasmic binding protein-like I"/>
    <property type="match status" value="1"/>
</dbReference>
<dbReference type="CDD" id="cd06305">
    <property type="entry name" value="PBP1_methylthioribose_binding-like"/>
    <property type="match status" value="1"/>
</dbReference>
<evidence type="ECO:0000313" key="6">
    <source>
        <dbReference type="Proteomes" id="UP000596049"/>
    </source>
</evidence>
<keyword evidence="3" id="KW-0732">Signal</keyword>
<protein>
    <submittedName>
        <fullName evidence="5">Sugar ABC transporter substrate-binding protein</fullName>
    </submittedName>
</protein>
<dbReference type="InterPro" id="IPR050555">
    <property type="entry name" value="Bact_Solute-Bind_Prot2"/>
</dbReference>
<feature type="domain" description="Periplasmic binding protein" evidence="4">
    <location>
        <begin position="47"/>
        <end position="309"/>
    </location>
</feature>
<dbReference type="InterPro" id="IPR025997">
    <property type="entry name" value="SBP_2_dom"/>
</dbReference>
<evidence type="ECO:0000259" key="4">
    <source>
        <dbReference type="Pfam" id="PF13407"/>
    </source>
</evidence>
<feature type="signal peptide" evidence="3">
    <location>
        <begin position="1"/>
        <end position="18"/>
    </location>
</feature>
<comment type="similarity">
    <text evidence="2">Belongs to the bacterial solute-binding protein 2 family.</text>
</comment>
<dbReference type="PANTHER" id="PTHR30036:SF7">
    <property type="entry name" value="ABC TRANSPORTER PERIPLASMIC-BINDING PROTEIN YPHF"/>
    <property type="match status" value="1"/>
</dbReference>
<sequence length="362" mass="40193">MKRFGVSLIVLVGILVLAACSNDSATKSGTNEIIEGVPEGVQNGVKIAVLRNLASDDHTKQFLDGARKEGESLGFKVDTNIVENNDAKFQELVSQITQQDYDGIIISHGKEDYSYDMIKPAVDKGIKVTLFDTVAKKSGQSLDGVTATFQDDYELARLSLQEIADLSNEPVKVIKLWFGGLSPLDRRQEIYKEFEDKGEIVTLETIGPTNFQDIQGDIAAKVNAVLAKYPEGTVDAIWGSWDELAKGAYKSLVDNKRTDINLISIDVSNQDINLMKEDNSQWISTAAVDPALIGRMNMRLMAKKLAGEETPEEYDLTAKLIKQSDLKDNTTMLNLNEIIDGWGVSTDFDEEWMKTLREHYSK</sequence>
<keyword evidence="6" id="KW-1185">Reference proteome</keyword>
<comment type="subcellular location">
    <subcellularLocation>
        <location evidence="1">Cell envelope</location>
    </subcellularLocation>
</comment>
<organism evidence="5 6">
    <name type="scientific">Lysinibacillus agricola</name>
    <dbReference type="NCBI Taxonomy" id="2590012"/>
    <lineage>
        <taxon>Bacteria</taxon>
        <taxon>Bacillati</taxon>
        <taxon>Bacillota</taxon>
        <taxon>Bacilli</taxon>
        <taxon>Bacillales</taxon>
        <taxon>Bacillaceae</taxon>
        <taxon>Lysinibacillus</taxon>
    </lineage>
</organism>
<evidence type="ECO:0000256" key="3">
    <source>
        <dbReference type="SAM" id="SignalP"/>
    </source>
</evidence>
<dbReference type="Gene3D" id="3.40.50.2300">
    <property type="match status" value="2"/>
</dbReference>
<dbReference type="Pfam" id="PF13407">
    <property type="entry name" value="Peripla_BP_4"/>
    <property type="match status" value="1"/>
</dbReference>
<feature type="chain" id="PRO_5045501778" evidence="3">
    <location>
        <begin position="19"/>
        <end position="362"/>
    </location>
</feature>
<dbReference type="Proteomes" id="UP000596049">
    <property type="component" value="Chromosome"/>
</dbReference>
<name>A0ABX7AVC4_9BACI</name>
<gene>
    <name evidence="5" type="ORF">FJQ98_07035</name>
</gene>
<evidence type="ECO:0000256" key="1">
    <source>
        <dbReference type="ARBA" id="ARBA00004196"/>
    </source>
</evidence>
<dbReference type="PANTHER" id="PTHR30036">
    <property type="entry name" value="D-XYLOSE-BINDING PERIPLASMIC PROTEIN"/>
    <property type="match status" value="1"/>
</dbReference>
<dbReference type="RefSeq" id="WP_053594370.1">
    <property type="nucleotide sequence ID" value="NZ_CP067341.1"/>
</dbReference>
<accession>A0ABX7AVC4</accession>
<evidence type="ECO:0000256" key="2">
    <source>
        <dbReference type="ARBA" id="ARBA00007639"/>
    </source>
</evidence>
<dbReference type="PROSITE" id="PS51257">
    <property type="entry name" value="PROKAR_LIPOPROTEIN"/>
    <property type="match status" value="1"/>
</dbReference>
<dbReference type="EMBL" id="CP067341">
    <property type="protein sequence ID" value="QQP13794.1"/>
    <property type="molecule type" value="Genomic_DNA"/>
</dbReference>